<reference evidence="2 3" key="1">
    <citation type="submission" date="2023-07" db="EMBL/GenBank/DDBJ databases">
        <title>Sorghum-associated microbial communities from plants grown in Nebraska, USA.</title>
        <authorList>
            <person name="Schachtman D."/>
        </authorList>
    </citation>
    <scope>NUCLEOTIDE SEQUENCE [LARGE SCALE GENOMIC DNA]</scope>
    <source>
        <strain evidence="2 3">584</strain>
    </source>
</reference>
<feature type="transmembrane region" description="Helical" evidence="1">
    <location>
        <begin position="139"/>
        <end position="160"/>
    </location>
</feature>
<name>A0ABU1JJR2_9PROT</name>
<dbReference type="RefSeq" id="WP_309791719.1">
    <property type="nucleotide sequence ID" value="NZ_JAVDPW010000001.1"/>
</dbReference>
<evidence type="ECO:0000256" key="1">
    <source>
        <dbReference type="SAM" id="Phobius"/>
    </source>
</evidence>
<gene>
    <name evidence="2" type="ORF">E9232_000304</name>
</gene>
<protein>
    <recommendedName>
        <fullName evidence="4">DUF1440 domain-containing protein</fullName>
    </recommendedName>
</protein>
<evidence type="ECO:0000313" key="2">
    <source>
        <dbReference type="EMBL" id="MDR6287805.1"/>
    </source>
</evidence>
<sequence>MTMTQTTPSSSPSLFPAITGRLVPTILLAGILADVTWEVWARGITPFLVGGPLQPAALVQSVFGFQSWVAGELIHAITGIVFYPIGYLFIARPLQRAILPKLPLLLTGTGFGIGLWIFALYIMAHLIAGLPAFLNFIPLAWASLAGHILFGLVVAFVVRFRESQTAESQM</sequence>
<comment type="caution">
    <text evidence="2">The sequence shown here is derived from an EMBL/GenBank/DDBJ whole genome shotgun (WGS) entry which is preliminary data.</text>
</comment>
<feature type="transmembrane region" description="Helical" evidence="1">
    <location>
        <begin position="65"/>
        <end position="90"/>
    </location>
</feature>
<feature type="transmembrane region" description="Helical" evidence="1">
    <location>
        <begin position="102"/>
        <end position="127"/>
    </location>
</feature>
<evidence type="ECO:0008006" key="4">
    <source>
        <dbReference type="Google" id="ProtNLM"/>
    </source>
</evidence>
<evidence type="ECO:0000313" key="3">
    <source>
        <dbReference type="Proteomes" id="UP001262410"/>
    </source>
</evidence>
<keyword evidence="3" id="KW-1185">Reference proteome</keyword>
<keyword evidence="1" id="KW-0472">Membrane</keyword>
<keyword evidence="1" id="KW-1133">Transmembrane helix</keyword>
<organism evidence="2 3">
    <name type="scientific">Inquilinus ginsengisoli</name>
    <dbReference type="NCBI Taxonomy" id="363840"/>
    <lineage>
        <taxon>Bacteria</taxon>
        <taxon>Pseudomonadati</taxon>
        <taxon>Pseudomonadota</taxon>
        <taxon>Alphaproteobacteria</taxon>
        <taxon>Rhodospirillales</taxon>
        <taxon>Rhodospirillaceae</taxon>
        <taxon>Inquilinus</taxon>
    </lineage>
</organism>
<proteinExistence type="predicted"/>
<keyword evidence="1" id="KW-0812">Transmembrane</keyword>
<dbReference type="Proteomes" id="UP001262410">
    <property type="component" value="Unassembled WGS sequence"/>
</dbReference>
<dbReference type="EMBL" id="JAVDPW010000001">
    <property type="protein sequence ID" value="MDR6287805.1"/>
    <property type="molecule type" value="Genomic_DNA"/>
</dbReference>
<accession>A0ABU1JJR2</accession>